<accession>A0A4P9XNE6</accession>
<evidence type="ECO:0000313" key="2">
    <source>
        <dbReference type="EMBL" id="RKP07474.1"/>
    </source>
</evidence>
<feature type="compositionally biased region" description="Basic and acidic residues" evidence="1">
    <location>
        <begin position="73"/>
        <end position="85"/>
    </location>
</feature>
<dbReference type="EMBL" id="KZ992714">
    <property type="protein sequence ID" value="RKP07474.1"/>
    <property type="molecule type" value="Genomic_DNA"/>
</dbReference>
<organism evidence="2 3">
    <name type="scientific">Thamnocephalis sphaerospora</name>
    <dbReference type="NCBI Taxonomy" id="78915"/>
    <lineage>
        <taxon>Eukaryota</taxon>
        <taxon>Fungi</taxon>
        <taxon>Fungi incertae sedis</taxon>
        <taxon>Zoopagomycota</taxon>
        <taxon>Zoopagomycotina</taxon>
        <taxon>Zoopagomycetes</taxon>
        <taxon>Zoopagales</taxon>
        <taxon>Sigmoideomycetaceae</taxon>
        <taxon>Thamnocephalis</taxon>
    </lineage>
</organism>
<protein>
    <submittedName>
        <fullName evidence="2">Uncharacterized protein</fullName>
    </submittedName>
</protein>
<evidence type="ECO:0000313" key="3">
    <source>
        <dbReference type="Proteomes" id="UP000271241"/>
    </source>
</evidence>
<gene>
    <name evidence="2" type="ORF">THASP1DRAFT_24380</name>
</gene>
<dbReference type="AlphaFoldDB" id="A0A4P9XNE6"/>
<sequence>MCEQAWACANERQQRAHRGKGDDRRQCGGNNNNSSSSSRSSRSSSRSSSGSGNGNGGSSSDSSCSSQPCTQADVERRRSGGDWSKRVPRPAGNRCCANEMKKEREMPNRGNSDGGVSGSEKEHAYEGRRTTAETDGCDTGVLVVMRIAPVKQGASMLVSGPLRLDQKTDEIVALAPSMHLTMCEMILIAKPAALVSRAAAAAAAVTTAVVGVACVCMRSPWHCTRNVVLLADDWSGRICTSGSCVSCAAQASLHSCRYMSMVGDK</sequence>
<dbReference type="Proteomes" id="UP000271241">
    <property type="component" value="Unassembled WGS sequence"/>
</dbReference>
<name>A0A4P9XNE6_9FUNG</name>
<reference evidence="3" key="1">
    <citation type="journal article" date="2018" name="Nat. Microbiol.">
        <title>Leveraging single-cell genomics to expand the fungal tree of life.</title>
        <authorList>
            <person name="Ahrendt S.R."/>
            <person name="Quandt C.A."/>
            <person name="Ciobanu D."/>
            <person name="Clum A."/>
            <person name="Salamov A."/>
            <person name="Andreopoulos B."/>
            <person name="Cheng J.F."/>
            <person name="Woyke T."/>
            <person name="Pelin A."/>
            <person name="Henrissat B."/>
            <person name="Reynolds N.K."/>
            <person name="Benny G.L."/>
            <person name="Smith M.E."/>
            <person name="James T.Y."/>
            <person name="Grigoriev I.V."/>
        </authorList>
    </citation>
    <scope>NUCLEOTIDE SEQUENCE [LARGE SCALE GENOMIC DNA]</scope>
    <source>
        <strain evidence="3">RSA 1356</strain>
    </source>
</reference>
<feature type="compositionally biased region" description="Basic and acidic residues" evidence="1">
    <location>
        <begin position="119"/>
        <end position="132"/>
    </location>
</feature>
<keyword evidence="3" id="KW-1185">Reference proteome</keyword>
<proteinExistence type="predicted"/>
<feature type="region of interest" description="Disordered" evidence="1">
    <location>
        <begin position="1"/>
        <end position="132"/>
    </location>
</feature>
<evidence type="ECO:0000256" key="1">
    <source>
        <dbReference type="SAM" id="MobiDB-lite"/>
    </source>
</evidence>
<feature type="compositionally biased region" description="Low complexity" evidence="1">
    <location>
        <begin position="28"/>
        <end position="50"/>
    </location>
</feature>